<dbReference type="Proteomes" id="UP001370490">
    <property type="component" value="Unassembled WGS sequence"/>
</dbReference>
<dbReference type="AlphaFoldDB" id="A0AAN8Z7G8"/>
<protein>
    <submittedName>
        <fullName evidence="1">Uncharacterized protein</fullName>
    </submittedName>
</protein>
<sequence length="132" mass="15249">MESKRKRLGKGNHPMPTSSIYVNFKSWRLSCAEGEDELENPFQAPCPGGANLSVSRATFHEYFIFCKSSQFNNSPCAFDFAISICSVHLSQQLKQVKIQKHFLNVMVRNEQSYNLIGDLFFTHMHRILIFRK</sequence>
<evidence type="ECO:0000313" key="2">
    <source>
        <dbReference type="Proteomes" id="UP001370490"/>
    </source>
</evidence>
<dbReference type="EMBL" id="JBAMMX010000014">
    <property type="protein sequence ID" value="KAK6927692.1"/>
    <property type="molecule type" value="Genomic_DNA"/>
</dbReference>
<gene>
    <name evidence="1" type="ORF">RJ641_006283</name>
</gene>
<name>A0AAN8Z7G8_9MAGN</name>
<reference evidence="1 2" key="1">
    <citation type="submission" date="2023-12" db="EMBL/GenBank/DDBJ databases">
        <title>A high-quality genome assembly for Dillenia turbinata (Dilleniales).</title>
        <authorList>
            <person name="Chanderbali A."/>
        </authorList>
    </citation>
    <scope>NUCLEOTIDE SEQUENCE [LARGE SCALE GENOMIC DNA]</scope>
    <source>
        <strain evidence="1">LSX21</strain>
        <tissue evidence="1">Leaf</tissue>
    </source>
</reference>
<proteinExistence type="predicted"/>
<accession>A0AAN8Z7G8</accession>
<evidence type="ECO:0000313" key="1">
    <source>
        <dbReference type="EMBL" id="KAK6927692.1"/>
    </source>
</evidence>
<keyword evidence="2" id="KW-1185">Reference proteome</keyword>
<organism evidence="1 2">
    <name type="scientific">Dillenia turbinata</name>
    <dbReference type="NCBI Taxonomy" id="194707"/>
    <lineage>
        <taxon>Eukaryota</taxon>
        <taxon>Viridiplantae</taxon>
        <taxon>Streptophyta</taxon>
        <taxon>Embryophyta</taxon>
        <taxon>Tracheophyta</taxon>
        <taxon>Spermatophyta</taxon>
        <taxon>Magnoliopsida</taxon>
        <taxon>eudicotyledons</taxon>
        <taxon>Gunneridae</taxon>
        <taxon>Pentapetalae</taxon>
        <taxon>Dilleniales</taxon>
        <taxon>Dilleniaceae</taxon>
        <taxon>Dillenia</taxon>
    </lineage>
</organism>
<comment type="caution">
    <text evidence="1">The sequence shown here is derived from an EMBL/GenBank/DDBJ whole genome shotgun (WGS) entry which is preliminary data.</text>
</comment>